<dbReference type="Proteomes" id="UP000053232">
    <property type="component" value="Unassembled WGS sequence"/>
</dbReference>
<evidence type="ECO:0000313" key="2">
    <source>
        <dbReference type="Proteomes" id="UP000053232"/>
    </source>
</evidence>
<evidence type="ECO:0000313" key="1">
    <source>
        <dbReference type="EMBL" id="KEJ82964.1"/>
    </source>
</evidence>
<evidence type="ECO:0008006" key="3">
    <source>
        <dbReference type="Google" id="ProtNLM"/>
    </source>
</evidence>
<protein>
    <recommendedName>
        <fullName evidence="3">Endonuclease-reverse transcriptase</fullName>
    </recommendedName>
</protein>
<comment type="caution">
    <text evidence="1">The sequence shown here is derived from an EMBL/GenBank/DDBJ whole genome shotgun (WGS) entry which is preliminary data.</text>
</comment>
<dbReference type="EMBL" id="ARYC01001614">
    <property type="protein sequence ID" value="KEJ82964.1"/>
    <property type="molecule type" value="Genomic_DNA"/>
</dbReference>
<sequence>MGDFNYHIKDLRKRLHKEGLQESIPQGVETHNKGNQLDQIFSNVETISWETYQLRLKDHKLIIAKLRIKYQDRDLKLSDKEKNYRVSDISKQCWRTYIDAKRELFEEYLENAIQKCFEEKLEKHSKTKHWYNQPPDWVLKGSGQSQNNQFSETKSQWNEAIRDMEQCLERNDVKGFFYMVKRLTKSKKQSEPIKGLTISRDRVKLGEETQEQIMKFFNQLYKDLRDANQKISRLGDQAMMCEDRDEKFCIIEEVERSIRECNFNKAIGPDGFHGKMLTKSEKTRKVVSQKITKWINSGTIPQYLKEGRLILLSKNFGDPFLKSITPDQLW</sequence>
<reference evidence="2" key="1">
    <citation type="journal article" date="2014" name="Cell">
        <title>The Architecture of a Scrambled Genome Reveals Massive Levels of Genomic Rearrangement during Development.</title>
        <authorList>
            <person name="Chen X."/>
            <person name="Bracht J.R."/>
            <person name="Goldman A.D."/>
            <person name="Dolzhenko E."/>
            <person name="Clay D.M."/>
            <person name="Swart E.C."/>
            <person name="Perlman D.H."/>
            <person name="Doak T.G."/>
            <person name="Stuart A."/>
            <person name="Amemiya C.T."/>
            <person name="Sebra R.P."/>
            <person name="Landweber L.F."/>
        </authorList>
    </citation>
    <scope>NUCLEOTIDE SEQUENCE [LARGE SCALE GENOMIC DNA]</scope>
    <source>
        <strain evidence="2">JRB310</strain>
    </source>
</reference>
<organism evidence="1 2">
    <name type="scientific">Oxytricha trifallax</name>
    <dbReference type="NCBI Taxonomy" id="1172189"/>
    <lineage>
        <taxon>Eukaryota</taxon>
        <taxon>Sar</taxon>
        <taxon>Alveolata</taxon>
        <taxon>Ciliophora</taxon>
        <taxon>Intramacronucleata</taxon>
        <taxon>Spirotrichea</taxon>
        <taxon>Stichotrichia</taxon>
        <taxon>Sporadotrichida</taxon>
        <taxon>Oxytrichidae</taxon>
        <taxon>Oxytrichinae</taxon>
        <taxon>Oxytricha</taxon>
    </lineage>
</organism>
<keyword evidence="2" id="KW-1185">Reference proteome</keyword>
<accession>A0A073HZV4</accession>
<dbReference type="AlphaFoldDB" id="A0A073HZV4"/>
<proteinExistence type="predicted"/>
<name>A0A073HZV4_9SPIT</name>
<gene>
    <name evidence="1" type="ORF">OXYTRIMIC_648</name>
</gene>